<gene>
    <name evidence="4" type="ORF">S06H3_59273</name>
</gene>
<evidence type="ECO:0000256" key="3">
    <source>
        <dbReference type="ARBA" id="ARBA00022679"/>
    </source>
</evidence>
<dbReference type="InterPro" id="IPR040442">
    <property type="entry name" value="Pyrv_kinase-like_dom_sf"/>
</dbReference>
<proteinExistence type="inferred from homology"/>
<evidence type="ECO:0000313" key="4">
    <source>
        <dbReference type="EMBL" id="GAI48145.1"/>
    </source>
</evidence>
<dbReference type="EMBL" id="BARV01038485">
    <property type="protein sequence ID" value="GAI48145.1"/>
    <property type="molecule type" value="Genomic_DNA"/>
</dbReference>
<dbReference type="InterPro" id="IPR003700">
    <property type="entry name" value="Pantoate_hydroxy_MeTrfase"/>
</dbReference>
<protein>
    <recommendedName>
        <fullName evidence="2">3-methyl-2-oxobutanoate hydroxymethyltransferase</fullName>
        <ecNumber evidence="2">2.1.2.11</ecNumber>
    </recommendedName>
</protein>
<evidence type="ECO:0000256" key="2">
    <source>
        <dbReference type="ARBA" id="ARBA00012618"/>
    </source>
</evidence>
<dbReference type="PANTHER" id="PTHR20881">
    <property type="entry name" value="3-METHYL-2-OXOBUTANOATE HYDROXYMETHYLTRANSFERASE"/>
    <property type="match status" value="1"/>
</dbReference>
<dbReference type="GO" id="GO:0003864">
    <property type="term" value="F:3-methyl-2-oxobutanoate hydroxymethyltransferase activity"/>
    <property type="evidence" value="ECO:0007669"/>
    <property type="project" value="UniProtKB-EC"/>
</dbReference>
<reference evidence="4" key="1">
    <citation type="journal article" date="2014" name="Front. Microbiol.">
        <title>High frequency of phylogenetically diverse reductive dehalogenase-homologous genes in deep subseafloor sedimentary metagenomes.</title>
        <authorList>
            <person name="Kawai M."/>
            <person name="Futagami T."/>
            <person name="Toyoda A."/>
            <person name="Takaki Y."/>
            <person name="Nishi S."/>
            <person name="Hori S."/>
            <person name="Arai W."/>
            <person name="Tsubouchi T."/>
            <person name="Morono Y."/>
            <person name="Uchiyama I."/>
            <person name="Ito T."/>
            <person name="Fujiyama A."/>
            <person name="Inagaki F."/>
            <person name="Takami H."/>
        </authorList>
    </citation>
    <scope>NUCLEOTIDE SEQUENCE</scope>
    <source>
        <strain evidence="4">Expedition CK06-06</strain>
    </source>
</reference>
<accession>X1QAU4</accession>
<dbReference type="SUPFAM" id="SSF51621">
    <property type="entry name" value="Phosphoenolpyruvate/pyruvate domain"/>
    <property type="match status" value="1"/>
</dbReference>
<feature type="non-terminal residue" evidence="4">
    <location>
        <position position="1"/>
    </location>
</feature>
<comment type="caution">
    <text evidence="4">The sequence shown here is derived from an EMBL/GenBank/DDBJ whole genome shotgun (WGS) entry which is preliminary data.</text>
</comment>
<dbReference type="GO" id="GO:0000287">
    <property type="term" value="F:magnesium ion binding"/>
    <property type="evidence" value="ECO:0007669"/>
    <property type="project" value="TreeGrafter"/>
</dbReference>
<name>X1QAU4_9ZZZZ</name>
<keyword evidence="3" id="KW-0808">Transferase</keyword>
<dbReference type="InterPro" id="IPR015813">
    <property type="entry name" value="Pyrv/PenolPyrv_kinase-like_dom"/>
</dbReference>
<dbReference type="Pfam" id="PF02548">
    <property type="entry name" value="Pantoate_transf"/>
    <property type="match status" value="1"/>
</dbReference>
<comment type="similarity">
    <text evidence="1">Belongs to the PanB family.</text>
</comment>
<dbReference type="EC" id="2.1.2.11" evidence="2"/>
<dbReference type="GO" id="GO:0015940">
    <property type="term" value="P:pantothenate biosynthetic process"/>
    <property type="evidence" value="ECO:0007669"/>
    <property type="project" value="InterPro"/>
</dbReference>
<dbReference type="PANTHER" id="PTHR20881:SF0">
    <property type="entry name" value="3-METHYL-2-OXOBUTANOATE HYDROXYMETHYLTRANSFERASE"/>
    <property type="match status" value="1"/>
</dbReference>
<dbReference type="Gene3D" id="3.20.20.60">
    <property type="entry name" value="Phosphoenolpyruvate-binding domains"/>
    <property type="match status" value="1"/>
</dbReference>
<dbReference type="AlphaFoldDB" id="X1QAU4"/>
<sequence length="106" mass="11970">AILLEAVPPELGKIITERCRIPTLGIGAGIHVDGQILIVSDMLGMFEAFTPRFVKKYAALGEIIEKVFGDYIEEIRTGKFPQEKHCYRMLEGESEKLKTLLKKKHI</sequence>
<evidence type="ECO:0000256" key="1">
    <source>
        <dbReference type="ARBA" id="ARBA00008676"/>
    </source>
</evidence>
<organism evidence="4">
    <name type="scientific">marine sediment metagenome</name>
    <dbReference type="NCBI Taxonomy" id="412755"/>
    <lineage>
        <taxon>unclassified sequences</taxon>
        <taxon>metagenomes</taxon>
        <taxon>ecological metagenomes</taxon>
    </lineage>
</organism>